<feature type="non-terminal residue" evidence="2">
    <location>
        <position position="1"/>
    </location>
</feature>
<accession>A0AAV0QTW5</accession>
<evidence type="ECO:0000313" key="3">
    <source>
        <dbReference type="Proteomes" id="UP001154282"/>
    </source>
</evidence>
<comment type="caution">
    <text evidence="2">The sequence shown here is derived from an EMBL/GenBank/DDBJ whole genome shotgun (WGS) entry which is preliminary data.</text>
</comment>
<feature type="non-terminal residue" evidence="2">
    <location>
        <position position="140"/>
    </location>
</feature>
<dbReference type="PANTHER" id="PTHR23272">
    <property type="entry name" value="BED FINGER-RELATED"/>
    <property type="match status" value="1"/>
</dbReference>
<feature type="domain" description="HAT C-terminal dimerisation" evidence="1">
    <location>
        <begin position="15"/>
        <end position="85"/>
    </location>
</feature>
<dbReference type="GO" id="GO:0046983">
    <property type="term" value="F:protein dimerization activity"/>
    <property type="evidence" value="ECO:0007669"/>
    <property type="project" value="InterPro"/>
</dbReference>
<evidence type="ECO:0000313" key="2">
    <source>
        <dbReference type="EMBL" id="CAI0548629.1"/>
    </source>
</evidence>
<reference evidence="2" key="1">
    <citation type="submission" date="2022-08" db="EMBL/GenBank/DDBJ databases">
        <authorList>
            <person name="Gutierrez-Valencia J."/>
        </authorList>
    </citation>
    <scope>NUCLEOTIDE SEQUENCE</scope>
</reference>
<evidence type="ECO:0000259" key="1">
    <source>
        <dbReference type="Pfam" id="PF05699"/>
    </source>
</evidence>
<dbReference type="InterPro" id="IPR008906">
    <property type="entry name" value="HATC_C_dom"/>
</dbReference>
<dbReference type="InterPro" id="IPR012337">
    <property type="entry name" value="RNaseH-like_sf"/>
</dbReference>
<proteinExistence type="predicted"/>
<dbReference type="PANTHER" id="PTHR23272:SF161">
    <property type="entry name" value="ZINC FINGER BED DOMAIN-CONTAINING PROTEIN RICESLEEPER 1-LIKE"/>
    <property type="match status" value="1"/>
</dbReference>
<dbReference type="AlphaFoldDB" id="A0AAV0QTW5"/>
<dbReference type="EMBL" id="CAMGYJ010000010">
    <property type="protein sequence ID" value="CAI0548629.1"/>
    <property type="molecule type" value="Genomic_DNA"/>
</dbReference>
<protein>
    <recommendedName>
        <fullName evidence="1">HAT C-terminal dimerisation domain-containing protein</fullName>
    </recommendedName>
</protein>
<name>A0AAV0QTW5_9ROSI</name>
<dbReference type="Proteomes" id="UP001154282">
    <property type="component" value="Unassembled WGS sequence"/>
</dbReference>
<gene>
    <name evidence="2" type="ORF">LITE_LOCUS44848</name>
</gene>
<dbReference type="SUPFAM" id="SSF53098">
    <property type="entry name" value="Ribonuclease H-like"/>
    <property type="match status" value="1"/>
</dbReference>
<sequence length="140" mass="15757">SYLRDVGDAVNEELDDRKFDILKWWSRNSVRYPILGEMVRDILAVPVSSVASESAFSCGGRVLSPFRSSLSPNIVEALICAEDWIRYESGKTVDELNDKEEDQETIDFENAANTFQARVETATEVRAHSLPDGVVEEDKE</sequence>
<keyword evidence="3" id="KW-1185">Reference proteome</keyword>
<organism evidence="2 3">
    <name type="scientific">Linum tenue</name>
    <dbReference type="NCBI Taxonomy" id="586396"/>
    <lineage>
        <taxon>Eukaryota</taxon>
        <taxon>Viridiplantae</taxon>
        <taxon>Streptophyta</taxon>
        <taxon>Embryophyta</taxon>
        <taxon>Tracheophyta</taxon>
        <taxon>Spermatophyta</taxon>
        <taxon>Magnoliopsida</taxon>
        <taxon>eudicotyledons</taxon>
        <taxon>Gunneridae</taxon>
        <taxon>Pentapetalae</taxon>
        <taxon>rosids</taxon>
        <taxon>fabids</taxon>
        <taxon>Malpighiales</taxon>
        <taxon>Linaceae</taxon>
        <taxon>Linum</taxon>
    </lineage>
</organism>
<dbReference type="Pfam" id="PF05699">
    <property type="entry name" value="Dimer_Tnp_hAT"/>
    <property type="match status" value="1"/>
</dbReference>